<accession>A0A8J6M5R0</accession>
<dbReference type="Pfam" id="PF12760">
    <property type="entry name" value="Zn_ribbon_IS1595"/>
    <property type="match status" value="1"/>
</dbReference>
<organism evidence="2 3">
    <name type="scientific">Lawsonibacter hominis</name>
    <dbReference type="NCBI Taxonomy" id="2763053"/>
    <lineage>
        <taxon>Bacteria</taxon>
        <taxon>Bacillati</taxon>
        <taxon>Bacillota</taxon>
        <taxon>Clostridia</taxon>
        <taxon>Eubacteriales</taxon>
        <taxon>Oscillospiraceae</taxon>
        <taxon>Lawsonibacter</taxon>
    </lineage>
</organism>
<evidence type="ECO:0000313" key="3">
    <source>
        <dbReference type="Proteomes" id="UP000661435"/>
    </source>
</evidence>
<gene>
    <name evidence="2" type="ORF">H8S57_09855</name>
</gene>
<name>A0A8J6M5R0_9FIRM</name>
<evidence type="ECO:0000313" key="2">
    <source>
        <dbReference type="EMBL" id="MBC5734027.1"/>
    </source>
</evidence>
<dbReference type="Pfam" id="PF12762">
    <property type="entry name" value="DDE_Tnp_IS1595"/>
    <property type="match status" value="1"/>
</dbReference>
<sequence length="294" mass="33382">MPRQKGLSLYELQKRFATEEQCRDYLEQKRWPNGFQCPKCGGNKHYRLSNGMIQCGTCRHQTSVTVGTVMHRSHLPLTKWFLAMYFMSQDKRGISAVRLSQVIGVTYKAAWYLLARLRRAMGQRDDTHILGGTVEFDDAFFGGPTKGKKRGRGTEKAKVFVALSLTDKGHPQYLKMKPTDNIKQASVKRFAQTSIEKGSTILSDGYRSYSPALAGYDHRPKAYAPDSGMLRWLHIMIGNAKAFILGTYHGLPQKYLGDYLNEYCFRFSRRNFGAHLLDRLVIAVSNSSLAYSRG</sequence>
<reference evidence="2" key="1">
    <citation type="submission" date="2020-08" db="EMBL/GenBank/DDBJ databases">
        <title>Genome public.</title>
        <authorList>
            <person name="Liu C."/>
            <person name="Sun Q."/>
        </authorList>
    </citation>
    <scope>NUCLEOTIDE SEQUENCE</scope>
    <source>
        <strain evidence="2">NSJ-51</strain>
    </source>
</reference>
<protein>
    <submittedName>
        <fullName evidence="2">IS1595 family transposase</fullName>
    </submittedName>
</protein>
<evidence type="ECO:0000259" key="1">
    <source>
        <dbReference type="SMART" id="SM01126"/>
    </source>
</evidence>
<feature type="domain" description="ISXO2-like transposase" evidence="1">
    <location>
        <begin position="129"/>
        <end position="268"/>
    </location>
</feature>
<comment type="caution">
    <text evidence="2">The sequence shown here is derived from an EMBL/GenBank/DDBJ whole genome shotgun (WGS) entry which is preliminary data.</text>
</comment>
<dbReference type="InterPro" id="IPR024445">
    <property type="entry name" value="Tnp_ISXO2-like"/>
</dbReference>
<dbReference type="RefSeq" id="WP_186907916.1">
    <property type="nucleotide sequence ID" value="NZ_JACOPP010000012.1"/>
</dbReference>
<dbReference type="AlphaFoldDB" id="A0A8J6M5R0"/>
<dbReference type="SMART" id="SM01126">
    <property type="entry name" value="DDE_Tnp_IS1595"/>
    <property type="match status" value="1"/>
</dbReference>
<dbReference type="Proteomes" id="UP000661435">
    <property type="component" value="Unassembled WGS sequence"/>
</dbReference>
<keyword evidence="3" id="KW-1185">Reference proteome</keyword>
<dbReference type="NCBIfam" id="NF033547">
    <property type="entry name" value="transpos_IS1595"/>
    <property type="match status" value="1"/>
</dbReference>
<dbReference type="EMBL" id="JACOPP010000012">
    <property type="protein sequence ID" value="MBC5734027.1"/>
    <property type="molecule type" value="Genomic_DNA"/>
</dbReference>
<dbReference type="InterPro" id="IPR024442">
    <property type="entry name" value="Transposase_Zn_ribbon"/>
</dbReference>
<proteinExistence type="predicted"/>